<proteinExistence type="predicted"/>
<dbReference type="PANTHER" id="PTHR13605">
    <property type="entry name" value="ER MEMBRANE PROTEIN COMPLEX SUBUNIT 7"/>
    <property type="match status" value="1"/>
</dbReference>
<dbReference type="SUPFAM" id="SSF49452">
    <property type="entry name" value="Starch-binding domain-like"/>
    <property type="match status" value="2"/>
</dbReference>
<gene>
    <name evidence="1" type="ORF">C0601_11315</name>
</gene>
<protein>
    <recommendedName>
        <fullName evidence="3">Carboxypeptidase regulatory-like domain-containing protein</fullName>
    </recommendedName>
</protein>
<dbReference type="PROSITE" id="PS51257">
    <property type="entry name" value="PROKAR_LIPOPROTEIN"/>
    <property type="match status" value="1"/>
</dbReference>
<dbReference type="InterPro" id="IPR013784">
    <property type="entry name" value="Carb-bd-like_fold"/>
</dbReference>
<dbReference type="AlphaFoldDB" id="A0A2N5ZC00"/>
<dbReference type="EMBL" id="PKTG01000122">
    <property type="protein sequence ID" value="PLX16202.1"/>
    <property type="molecule type" value="Genomic_DNA"/>
</dbReference>
<dbReference type="InterPro" id="IPR039163">
    <property type="entry name" value="EMC7"/>
</dbReference>
<dbReference type="Gene3D" id="2.60.40.1120">
    <property type="entry name" value="Carboxypeptidase-like, regulatory domain"/>
    <property type="match status" value="1"/>
</dbReference>
<sequence length="504" mass="57587">MMKNKITRNIFIIFLTFILIFSLTACKNDMQISQNIKNSNIGYDGYIMFKYIGNSNEDNKVPIKNAKVMLVTETNNITTYTDSKGYFFFNSNELQDREYTLKVFTDYFAEFREDVYPLKDNNEYKTIYIEDSTTEFDDSAIIGKILINDKPAAYIPVRLGLNYTETNKDGFFVFKNLVKGTYYITTDKSDFINVSKKFTISNTNINVNNTIELYKQELNIEGKVLDASTKDSIENVKVEASINSDYFNYNKTTYTNTNGEFSFNGLTEGEYIFTFTNAGYYTESRKIDISDDNQRNQLSGVELSKGESNLIVSLKDSASGKPITNIKLEIDKNETYYYSDISGRITVYGLTKANHFLKFTSDFYNTLDKSINITEDIFEDDYQMVSKVNSAKIYGNVFTLDSSEVTALDIGNDFSELTNFNLYINSGGEKRVAPYNAVRGQSSNAYSFNNLPSGIYILEPELVVNEDMEISGKRSSGIYEFEPIDIKINTGEELRFDLLLKKVD</sequence>
<accession>A0A2N5ZC00</accession>
<evidence type="ECO:0000313" key="1">
    <source>
        <dbReference type="EMBL" id="PLX16202.1"/>
    </source>
</evidence>
<dbReference type="GO" id="GO:0030246">
    <property type="term" value="F:carbohydrate binding"/>
    <property type="evidence" value="ECO:0007669"/>
    <property type="project" value="InterPro"/>
</dbReference>
<comment type="caution">
    <text evidence="1">The sequence shown here is derived from an EMBL/GenBank/DDBJ whole genome shotgun (WGS) entry which is preliminary data.</text>
</comment>
<dbReference type="SUPFAM" id="SSF49464">
    <property type="entry name" value="Carboxypeptidase regulatory domain-like"/>
    <property type="match status" value="1"/>
</dbReference>
<dbReference type="InterPro" id="IPR008969">
    <property type="entry name" value="CarboxyPept-like_regulatory"/>
</dbReference>
<dbReference type="Proteomes" id="UP000234857">
    <property type="component" value="Unassembled WGS sequence"/>
</dbReference>
<evidence type="ECO:0000313" key="2">
    <source>
        <dbReference type="Proteomes" id="UP000234857"/>
    </source>
</evidence>
<name>A0A2N5ZC00_MUIH1</name>
<evidence type="ECO:0008006" key="3">
    <source>
        <dbReference type="Google" id="ProtNLM"/>
    </source>
</evidence>
<dbReference type="Pfam" id="PF13620">
    <property type="entry name" value="CarboxypepD_reg"/>
    <property type="match status" value="1"/>
</dbReference>
<dbReference type="PANTHER" id="PTHR13605:SF4">
    <property type="entry name" value="ER MEMBRANE PROTEIN COMPLEX SUBUNIT 7"/>
    <property type="match status" value="1"/>
</dbReference>
<organism evidence="1 2">
    <name type="scientific">Muiribacterium halophilum</name>
    <dbReference type="NCBI Taxonomy" id="2053465"/>
    <lineage>
        <taxon>Bacteria</taxon>
        <taxon>Candidatus Muiribacteriota</taxon>
        <taxon>Candidatus Muiribacteriia</taxon>
        <taxon>Candidatus Muiribacteriales</taxon>
        <taxon>Candidatus Muiribacteriaceae</taxon>
        <taxon>Candidatus Muiribacterium</taxon>
    </lineage>
</organism>
<reference evidence="1 2" key="1">
    <citation type="submission" date="2017-11" db="EMBL/GenBank/DDBJ databases">
        <title>Genome-resolved metagenomics identifies genetic mobility, metabolic interactions, and unexpected diversity in perchlorate-reducing communities.</title>
        <authorList>
            <person name="Barnum T.P."/>
            <person name="Figueroa I.A."/>
            <person name="Carlstrom C.I."/>
            <person name="Lucas L.N."/>
            <person name="Engelbrektson A.L."/>
            <person name="Coates J.D."/>
        </authorList>
    </citation>
    <scope>NUCLEOTIDE SEQUENCE [LARGE SCALE GENOMIC DNA]</scope>
    <source>
        <strain evidence="1">BM706</strain>
    </source>
</reference>